<dbReference type="InterPro" id="IPR020055">
    <property type="entry name" value="Ribosomal_bL25_short"/>
</dbReference>
<evidence type="ECO:0000256" key="1">
    <source>
        <dbReference type="ARBA" id="ARBA00022730"/>
    </source>
</evidence>
<accession>A0A1T4LES8</accession>
<dbReference type="PANTHER" id="PTHR33284:SF1">
    <property type="entry name" value="RIBOSOMAL PROTEIN L25_GLN-TRNA SYNTHETASE, ANTI-CODON-BINDING DOMAIN-CONTAINING PROTEIN"/>
    <property type="match status" value="1"/>
</dbReference>
<dbReference type="HAMAP" id="MF_01334">
    <property type="entry name" value="Ribosomal_bL25_CTC"/>
    <property type="match status" value="1"/>
</dbReference>
<dbReference type="CDD" id="cd00495">
    <property type="entry name" value="Ribosomal_L25_TL5_CTC"/>
    <property type="match status" value="1"/>
</dbReference>
<dbReference type="NCBIfam" id="NF004612">
    <property type="entry name" value="PRK05943.1"/>
    <property type="match status" value="1"/>
</dbReference>
<evidence type="ECO:0000313" key="8">
    <source>
        <dbReference type="EMBL" id="OPX56689.1"/>
    </source>
</evidence>
<keyword evidence="4 5" id="KW-0687">Ribonucleoprotein</keyword>
<dbReference type="NCBIfam" id="NF004130">
    <property type="entry name" value="PRK05618.1-5"/>
    <property type="match status" value="1"/>
</dbReference>
<keyword evidence="3 5" id="KW-0689">Ribosomal protein</keyword>
<comment type="function">
    <text evidence="5">This is one of the proteins that binds to the 5S RNA in the ribosome where it forms part of the central protuberance.</text>
</comment>
<dbReference type="Gene3D" id="2.40.240.10">
    <property type="entry name" value="Ribosomal Protein L25, Chain P"/>
    <property type="match status" value="1"/>
</dbReference>
<keyword evidence="1 5" id="KW-0699">rRNA-binding</keyword>
<dbReference type="GO" id="GO:0022625">
    <property type="term" value="C:cytosolic large ribosomal subunit"/>
    <property type="evidence" value="ECO:0007669"/>
    <property type="project" value="TreeGrafter"/>
</dbReference>
<evidence type="ECO:0000313" key="9">
    <source>
        <dbReference type="Proteomes" id="UP000191418"/>
    </source>
</evidence>
<dbReference type="InterPro" id="IPR020930">
    <property type="entry name" value="Ribosomal_uL5_bac-type"/>
</dbReference>
<protein>
    <recommendedName>
        <fullName evidence="5">Large ribosomal subunit protein bL25</fullName>
    </recommendedName>
    <alternativeName>
        <fullName evidence="5">General stress protein CTC</fullName>
    </alternativeName>
</protein>
<sequence length="204" mass="22003">MTDFTLNAVVRSDLGKGASRRLRRLEGTTPAIVYGLGKAPVSITLEQRELLVKLENEAFYTHILELNVEGGEKEQVILKALQRHPYKPIVMHADFQRVDESCKVVVHVPIHFTNEANCKGVKTGGGVIQHHLSEVEVRALPSQLPAFITVDMTAMTKGQTVHLSDLKLPAGAEIVALTKGADHDTGVVSVVAPKGAAAEEASAE</sequence>
<dbReference type="InterPro" id="IPR020057">
    <property type="entry name" value="Ribosomal_bL25_b-dom"/>
</dbReference>
<evidence type="ECO:0000256" key="5">
    <source>
        <dbReference type="HAMAP-Rule" id="MF_01334"/>
    </source>
</evidence>
<dbReference type="PANTHER" id="PTHR33284">
    <property type="entry name" value="RIBOSOMAL PROTEIN L25/GLN-TRNA SYNTHETASE, ANTI-CODON-BINDING DOMAIN-CONTAINING PROTEIN"/>
    <property type="match status" value="1"/>
</dbReference>
<dbReference type="HAMAP" id="MF_01336">
    <property type="entry name" value="Ribosomal_bL25"/>
    <property type="match status" value="1"/>
</dbReference>
<dbReference type="NCBIfam" id="TIGR00731">
    <property type="entry name" value="bL25_bact_ctc"/>
    <property type="match status" value="1"/>
</dbReference>
<dbReference type="STRING" id="64969.SAMN02745127_00438"/>
<evidence type="ECO:0000259" key="6">
    <source>
        <dbReference type="Pfam" id="PF01386"/>
    </source>
</evidence>
<feature type="domain" description="Large ribosomal subunit protein bL25 L25" evidence="6">
    <location>
        <begin position="6"/>
        <end position="95"/>
    </location>
</feature>
<evidence type="ECO:0000256" key="3">
    <source>
        <dbReference type="ARBA" id="ARBA00022980"/>
    </source>
</evidence>
<evidence type="ECO:0000256" key="4">
    <source>
        <dbReference type="ARBA" id="ARBA00023274"/>
    </source>
</evidence>
<comment type="caution">
    <text evidence="8">The sequence shown here is derived from an EMBL/GenBank/DDBJ whole genome shotgun (WGS) entry which is preliminary data.</text>
</comment>
<keyword evidence="2 5" id="KW-0694">RNA-binding</keyword>
<dbReference type="NCBIfam" id="NF004128">
    <property type="entry name" value="PRK05618.1-2"/>
    <property type="match status" value="1"/>
</dbReference>
<dbReference type="EMBL" id="MTSM01000002">
    <property type="protein sequence ID" value="OPX56689.1"/>
    <property type="molecule type" value="Genomic_DNA"/>
</dbReference>
<dbReference type="Pfam" id="PF14693">
    <property type="entry name" value="Ribosomal_TL5_C"/>
    <property type="match status" value="1"/>
</dbReference>
<dbReference type="Proteomes" id="UP000191418">
    <property type="component" value="Unassembled WGS sequence"/>
</dbReference>
<dbReference type="GO" id="GO:0003735">
    <property type="term" value="F:structural constituent of ribosome"/>
    <property type="evidence" value="ECO:0007669"/>
    <property type="project" value="InterPro"/>
</dbReference>
<evidence type="ECO:0000256" key="2">
    <source>
        <dbReference type="ARBA" id="ARBA00022884"/>
    </source>
</evidence>
<keyword evidence="9" id="KW-1185">Reference proteome</keyword>
<dbReference type="AlphaFoldDB" id="A0A1T4LES8"/>
<organism evidence="8 9">
    <name type="scientific">Oceanospirillum multiglobuliferum</name>
    <dbReference type="NCBI Taxonomy" id="64969"/>
    <lineage>
        <taxon>Bacteria</taxon>
        <taxon>Pseudomonadati</taxon>
        <taxon>Pseudomonadota</taxon>
        <taxon>Gammaproteobacteria</taxon>
        <taxon>Oceanospirillales</taxon>
        <taxon>Oceanospirillaceae</taxon>
        <taxon>Oceanospirillum</taxon>
    </lineage>
</organism>
<dbReference type="OrthoDB" id="9806411at2"/>
<evidence type="ECO:0000259" key="7">
    <source>
        <dbReference type="Pfam" id="PF14693"/>
    </source>
</evidence>
<dbReference type="GO" id="GO:0006412">
    <property type="term" value="P:translation"/>
    <property type="evidence" value="ECO:0007669"/>
    <property type="project" value="UniProtKB-UniRule"/>
</dbReference>
<dbReference type="SUPFAM" id="SSF50715">
    <property type="entry name" value="Ribosomal protein L25-like"/>
    <property type="match status" value="1"/>
</dbReference>
<dbReference type="InterPro" id="IPR020056">
    <property type="entry name" value="Rbsml_bL25/Gln-tRNA_synth_N"/>
</dbReference>
<dbReference type="InterPro" id="IPR037121">
    <property type="entry name" value="Ribosomal_bL25_C"/>
</dbReference>
<feature type="domain" description="Large ribosomal subunit protein bL25 beta" evidence="7">
    <location>
        <begin position="103"/>
        <end position="194"/>
    </location>
</feature>
<name>A0A1T4LES8_9GAMM</name>
<proteinExistence type="inferred from homology"/>
<reference evidence="8 9" key="1">
    <citation type="submission" date="2017-01" db="EMBL/GenBank/DDBJ databases">
        <title>Genome Sequencing of a Marine Spirillum, Oceanospirillum multiglobuliferum ATCC 33336, from Japan.</title>
        <authorList>
            <person name="Carney J.G."/>
            <person name="Trachtenberg A.M."/>
            <person name="Rheaume B.A."/>
            <person name="Linnane J.D."/>
            <person name="Pitts N.L."/>
            <person name="Mykles D.L."/>
            <person name="Maclea K.S."/>
        </authorList>
    </citation>
    <scope>NUCLEOTIDE SEQUENCE [LARGE SCALE GENOMIC DNA]</scope>
    <source>
        <strain evidence="8 9">ATCC 33336</strain>
    </source>
</reference>
<dbReference type="Pfam" id="PF01386">
    <property type="entry name" value="Ribosomal_L25p"/>
    <property type="match status" value="1"/>
</dbReference>
<dbReference type="RefSeq" id="WP_078744051.1">
    <property type="nucleotide sequence ID" value="NZ_FUXG01000002.1"/>
</dbReference>
<gene>
    <name evidence="5" type="primary">rplY</name>
    <name evidence="5" type="synonym">ctc</name>
    <name evidence="8" type="ORF">BTE48_01985</name>
</gene>
<dbReference type="InterPro" id="IPR001021">
    <property type="entry name" value="Ribosomal_bL25_long"/>
</dbReference>
<dbReference type="Gene3D" id="2.170.120.20">
    <property type="entry name" value="Ribosomal protein L25, beta domain"/>
    <property type="match status" value="1"/>
</dbReference>
<comment type="subunit">
    <text evidence="5">Part of the 50S ribosomal subunit; part of the 5S rRNA/L5/L18/L25 subcomplex. Contacts the 5S rRNA. Binds to the 5S rRNA independently of L5 and L18.</text>
</comment>
<dbReference type="InterPro" id="IPR029751">
    <property type="entry name" value="Ribosomal_L25_dom"/>
</dbReference>
<dbReference type="GO" id="GO:0008097">
    <property type="term" value="F:5S rRNA binding"/>
    <property type="evidence" value="ECO:0007669"/>
    <property type="project" value="InterPro"/>
</dbReference>
<comment type="similarity">
    <text evidence="5">Belongs to the bacterial ribosomal protein bL25 family. CTC subfamily.</text>
</comment>
<dbReference type="InterPro" id="IPR011035">
    <property type="entry name" value="Ribosomal_bL25/Gln-tRNA_synth"/>
</dbReference>